<feature type="transmembrane region" description="Helical" evidence="7">
    <location>
        <begin position="151"/>
        <end position="173"/>
    </location>
</feature>
<evidence type="ECO:0000256" key="2">
    <source>
        <dbReference type="ARBA" id="ARBA00022448"/>
    </source>
</evidence>
<feature type="transmembrane region" description="Helical" evidence="7">
    <location>
        <begin position="44"/>
        <end position="64"/>
    </location>
</feature>
<evidence type="ECO:0000256" key="1">
    <source>
        <dbReference type="ARBA" id="ARBA00004651"/>
    </source>
</evidence>
<comment type="subcellular location">
    <subcellularLocation>
        <location evidence="7">Cell inner membrane</location>
        <topology evidence="7">Multi-pass membrane protein</topology>
    </subcellularLocation>
    <subcellularLocation>
        <location evidence="1">Cell membrane</location>
        <topology evidence="1">Multi-pass membrane protein</topology>
    </subcellularLocation>
</comment>
<evidence type="ECO:0000313" key="9">
    <source>
        <dbReference type="EMBL" id="QCO57918.1"/>
    </source>
</evidence>
<name>A0A4P8ELH5_9RHOB</name>
<evidence type="ECO:0000256" key="4">
    <source>
        <dbReference type="ARBA" id="ARBA00022692"/>
    </source>
</evidence>
<keyword evidence="4 7" id="KW-0812">Transmembrane</keyword>
<evidence type="ECO:0000256" key="3">
    <source>
        <dbReference type="ARBA" id="ARBA00022475"/>
    </source>
</evidence>
<evidence type="ECO:0000256" key="6">
    <source>
        <dbReference type="ARBA" id="ARBA00023136"/>
    </source>
</evidence>
<feature type="transmembrane region" description="Helical" evidence="7">
    <location>
        <begin position="110"/>
        <end position="131"/>
    </location>
</feature>
<proteinExistence type="inferred from homology"/>
<comment type="caution">
    <text evidence="7">Lacks conserved residue(s) required for the propagation of feature annotation.</text>
</comment>
<gene>
    <name evidence="9" type="ORF">EOK75_19910</name>
</gene>
<keyword evidence="3" id="KW-1003">Cell membrane</keyword>
<evidence type="ECO:0000256" key="7">
    <source>
        <dbReference type="RuleBase" id="RU369079"/>
    </source>
</evidence>
<keyword evidence="9" id="KW-0614">Plasmid</keyword>
<accession>A0A4P8ELH5</accession>
<dbReference type="Proteomes" id="UP000298631">
    <property type="component" value="Plasmid unnamed1"/>
</dbReference>
<dbReference type="GO" id="GO:0022857">
    <property type="term" value="F:transmembrane transporter activity"/>
    <property type="evidence" value="ECO:0007669"/>
    <property type="project" value="UniProtKB-UniRule"/>
</dbReference>
<geneLocation type="plasmid" evidence="9 10">
    <name>unnamed1</name>
</geneLocation>
<feature type="transmembrane region" description="Helical" evidence="7">
    <location>
        <begin position="12"/>
        <end position="32"/>
    </location>
</feature>
<dbReference type="AlphaFoldDB" id="A0A4P8ELH5"/>
<dbReference type="RefSeq" id="WP_137195727.1">
    <property type="nucleotide sequence ID" value="NZ_CP039965.1"/>
</dbReference>
<protein>
    <recommendedName>
        <fullName evidence="7">TRAP transporter small permease protein</fullName>
    </recommendedName>
</protein>
<feature type="transmembrane region" description="Helical" evidence="7">
    <location>
        <begin position="76"/>
        <end position="98"/>
    </location>
</feature>
<dbReference type="KEGG" id="pseb:EOK75_19910"/>
<dbReference type="OrthoDB" id="6183232at2"/>
<comment type="subunit">
    <text evidence="7">The complex comprises the extracytoplasmic solute receptor protein and the two transmembrane proteins.</text>
</comment>
<comment type="similarity">
    <text evidence="7">Belongs to the TRAP transporter small permease family.</text>
</comment>
<dbReference type="GO" id="GO:0005886">
    <property type="term" value="C:plasma membrane"/>
    <property type="evidence" value="ECO:0007669"/>
    <property type="project" value="UniProtKB-SubCell"/>
</dbReference>
<sequence>MHAVVLSLSRGFAYLGGLVLAALIVMICASVLGRAVADAAHAMLAAGWFPVVAQAVLDAGIGAIKGDFELVEAGIAFAIFAFLPLCHITGGHAAVDVFTRRLPPRADRALRAITESVFAAVLVLIAVQLGAGAQSKWHSGQTTFLLQFPLWWAYGLSLVAALVAALVATYMAVMRLVEMWLGRDILPEAA</sequence>
<feature type="domain" description="Tripartite ATP-independent periplasmic transporters DctQ component" evidence="8">
    <location>
        <begin position="63"/>
        <end position="174"/>
    </location>
</feature>
<keyword evidence="2 7" id="KW-0813">Transport</keyword>
<reference evidence="9 10" key="1">
    <citation type="submission" date="2019-05" db="EMBL/GenBank/DDBJ databases">
        <title>Pseudorhodobacter turbinis sp. nov., isolated from the gut of the Korean turban shell.</title>
        <authorList>
            <person name="Jeong Y.-S."/>
            <person name="Kang W.-R."/>
            <person name="Bae J.-W."/>
        </authorList>
    </citation>
    <scope>NUCLEOTIDE SEQUENCE [LARGE SCALE GENOMIC DNA]</scope>
    <source>
        <strain evidence="9 10">S12M18</strain>
        <plasmid evidence="9 10">unnamed1</plasmid>
    </source>
</reference>
<dbReference type="Pfam" id="PF04290">
    <property type="entry name" value="DctQ"/>
    <property type="match status" value="1"/>
</dbReference>
<evidence type="ECO:0000256" key="5">
    <source>
        <dbReference type="ARBA" id="ARBA00022989"/>
    </source>
</evidence>
<dbReference type="InterPro" id="IPR055348">
    <property type="entry name" value="DctQ"/>
</dbReference>
<evidence type="ECO:0000313" key="10">
    <source>
        <dbReference type="Proteomes" id="UP000298631"/>
    </source>
</evidence>
<keyword evidence="6 7" id="KW-0472">Membrane</keyword>
<comment type="function">
    <text evidence="7">Part of the tripartite ATP-independent periplasmic (TRAP) transport system.</text>
</comment>
<evidence type="ECO:0000259" key="8">
    <source>
        <dbReference type="Pfam" id="PF04290"/>
    </source>
</evidence>
<dbReference type="EMBL" id="CP039965">
    <property type="protein sequence ID" value="QCO57918.1"/>
    <property type="molecule type" value="Genomic_DNA"/>
</dbReference>
<organism evidence="9 10">
    <name type="scientific">Pseudorhodobacter turbinis</name>
    <dbReference type="NCBI Taxonomy" id="2500533"/>
    <lineage>
        <taxon>Bacteria</taxon>
        <taxon>Pseudomonadati</taxon>
        <taxon>Pseudomonadota</taxon>
        <taxon>Alphaproteobacteria</taxon>
        <taxon>Rhodobacterales</taxon>
        <taxon>Paracoccaceae</taxon>
        <taxon>Pseudorhodobacter</taxon>
    </lineage>
</organism>
<keyword evidence="7" id="KW-0997">Cell inner membrane</keyword>
<keyword evidence="10" id="KW-1185">Reference proteome</keyword>
<keyword evidence="5 7" id="KW-1133">Transmembrane helix</keyword>